<keyword evidence="1" id="KW-1133">Transmembrane helix</keyword>
<organism evidence="2 3">
    <name type="scientific">Planococcus rifietoensis</name>
    <dbReference type="NCBI Taxonomy" id="200991"/>
    <lineage>
        <taxon>Bacteria</taxon>
        <taxon>Bacillati</taxon>
        <taxon>Bacillota</taxon>
        <taxon>Bacilli</taxon>
        <taxon>Bacillales</taxon>
        <taxon>Caryophanaceae</taxon>
        <taxon>Planococcus</taxon>
    </lineage>
</organism>
<name>A0A0X9XZX7_9BACL</name>
<accession>A0A0X9XZX7</accession>
<dbReference type="EMBL" id="CP013659">
    <property type="protein sequence ID" value="AMA67436.1"/>
    <property type="molecule type" value="Genomic_DNA"/>
</dbReference>
<feature type="transmembrane region" description="Helical" evidence="1">
    <location>
        <begin position="6"/>
        <end position="24"/>
    </location>
</feature>
<dbReference type="STRING" id="200991.AUC31_17645"/>
<reference evidence="2" key="1">
    <citation type="submission" date="2016-01" db="EMBL/GenBank/DDBJ databases">
        <title>Complete genome of Planococcus rifietoensis type strain M8.</title>
        <authorList>
            <person name="See-Too W.S."/>
        </authorList>
    </citation>
    <scope>NUCLEOTIDE SEQUENCE [LARGE SCALE GENOMIC DNA]</scope>
    <source>
        <strain evidence="2">M8</strain>
    </source>
</reference>
<evidence type="ECO:0000313" key="2">
    <source>
        <dbReference type="EMBL" id="AMA67436.1"/>
    </source>
</evidence>
<keyword evidence="3" id="KW-1185">Reference proteome</keyword>
<evidence type="ECO:0000313" key="3">
    <source>
        <dbReference type="Proteomes" id="UP000067683"/>
    </source>
</evidence>
<protein>
    <submittedName>
        <fullName evidence="2">Uncharacterized protein</fullName>
    </submittedName>
</protein>
<keyword evidence="1" id="KW-0812">Transmembrane</keyword>
<dbReference type="OrthoDB" id="3036078at2"/>
<gene>
    <name evidence="2" type="ORF">AUC31_17645</name>
</gene>
<feature type="transmembrane region" description="Helical" evidence="1">
    <location>
        <begin position="172"/>
        <end position="193"/>
    </location>
</feature>
<proteinExistence type="predicted"/>
<sequence length="219" mass="24933">MWDNPWFVGIATGLVVYFLTNYLSKFFSKKEYVKKVREANREIIVLLIMSVSEERIPSLPVIKSLLKSLARSYGVKEGDLNNIRETLEDLIKEIFETKFISNEKKNEISESLIKLIDEHEKMGEVVESSNRIMSLNYTYNYILTLAVLIMSVFSALLIIVDPATNINGDESFIDRFVLPFSIGTTIAVALNIASSLRKTIKGKKNEKISINSRNEEAIK</sequence>
<keyword evidence="1" id="KW-0472">Membrane</keyword>
<dbReference type="RefSeq" id="WP_058380443.1">
    <property type="nucleotide sequence ID" value="NZ_CP013659.2"/>
</dbReference>
<dbReference type="AlphaFoldDB" id="A0A0X9XZX7"/>
<evidence type="ECO:0000256" key="1">
    <source>
        <dbReference type="SAM" id="Phobius"/>
    </source>
</evidence>
<feature type="transmembrane region" description="Helical" evidence="1">
    <location>
        <begin position="139"/>
        <end position="160"/>
    </location>
</feature>
<dbReference type="KEGG" id="prt:AUC31_17645"/>
<dbReference type="Proteomes" id="UP000067683">
    <property type="component" value="Chromosome"/>
</dbReference>